<keyword evidence="2" id="KW-1185">Reference proteome</keyword>
<proteinExistence type="predicted"/>
<name>A0ABU9Y6W2_9SPHN</name>
<accession>A0ABU9Y6W2</accession>
<comment type="caution">
    <text evidence="1">The sequence shown here is derived from an EMBL/GenBank/DDBJ whole genome shotgun (WGS) entry which is preliminary data.</text>
</comment>
<dbReference type="EMBL" id="JBDIME010000018">
    <property type="protein sequence ID" value="MEN2791536.1"/>
    <property type="molecule type" value="Genomic_DNA"/>
</dbReference>
<protein>
    <submittedName>
        <fullName evidence="1">Uncharacterized protein</fullName>
    </submittedName>
</protein>
<dbReference type="Proteomes" id="UP001419910">
    <property type="component" value="Unassembled WGS sequence"/>
</dbReference>
<evidence type="ECO:0000313" key="1">
    <source>
        <dbReference type="EMBL" id="MEN2791536.1"/>
    </source>
</evidence>
<dbReference type="RefSeq" id="WP_343892531.1">
    <property type="nucleotide sequence ID" value="NZ_BAAAEH010000060.1"/>
</dbReference>
<organism evidence="1 2">
    <name type="scientific">Sphingomonas oligophenolica</name>
    <dbReference type="NCBI Taxonomy" id="301154"/>
    <lineage>
        <taxon>Bacteria</taxon>
        <taxon>Pseudomonadati</taxon>
        <taxon>Pseudomonadota</taxon>
        <taxon>Alphaproteobacteria</taxon>
        <taxon>Sphingomonadales</taxon>
        <taxon>Sphingomonadaceae</taxon>
        <taxon>Sphingomonas</taxon>
    </lineage>
</organism>
<gene>
    <name evidence="1" type="ORF">ABC974_18015</name>
</gene>
<sequence>MKAGLATLARRHFRPVRAGAFVAFIGLFSAAVLLHPPLSAGERAQWTARFGDRQLYPDARLRAMDETADPDMANLIEAELARRAATR</sequence>
<reference evidence="1 2" key="1">
    <citation type="submission" date="2024-05" db="EMBL/GenBank/DDBJ databases">
        <authorList>
            <person name="Liu Q."/>
            <person name="Xin Y.-H."/>
        </authorList>
    </citation>
    <scope>NUCLEOTIDE SEQUENCE [LARGE SCALE GENOMIC DNA]</scope>
    <source>
        <strain evidence="1 2">CGMCC 1.10181</strain>
    </source>
</reference>
<evidence type="ECO:0000313" key="2">
    <source>
        <dbReference type="Proteomes" id="UP001419910"/>
    </source>
</evidence>